<proteinExistence type="predicted"/>
<dbReference type="InParanoid" id="A0A2K2CVC9"/>
<dbReference type="GO" id="GO:0006952">
    <property type="term" value="P:defense response"/>
    <property type="evidence" value="ECO:0000318"/>
    <property type="project" value="GO_Central"/>
</dbReference>
<organism evidence="2">
    <name type="scientific">Brachypodium distachyon</name>
    <name type="common">Purple false brome</name>
    <name type="synonym">Trachynia distachya</name>
    <dbReference type="NCBI Taxonomy" id="15368"/>
    <lineage>
        <taxon>Eukaryota</taxon>
        <taxon>Viridiplantae</taxon>
        <taxon>Streptophyta</taxon>
        <taxon>Embryophyta</taxon>
        <taxon>Tracheophyta</taxon>
        <taxon>Spermatophyta</taxon>
        <taxon>Magnoliopsida</taxon>
        <taxon>Liliopsida</taxon>
        <taxon>Poales</taxon>
        <taxon>Poaceae</taxon>
        <taxon>BOP clade</taxon>
        <taxon>Pooideae</taxon>
        <taxon>Stipodae</taxon>
        <taxon>Brachypodieae</taxon>
        <taxon>Brachypodium</taxon>
    </lineage>
</organism>
<evidence type="ECO:0000313" key="3">
    <source>
        <dbReference type="EnsemblPlants" id="PNT65979"/>
    </source>
</evidence>
<accession>A0A2K2CVC9</accession>
<sequence length="82" mass="9397">MGSKLAATAFCFFLLLTFGFGKEKTPCERPSEYYRDIECLEFKCKSSCLMEHFRDGQCNSNLQCVCTNHCRNGRRPIEGRDG</sequence>
<reference evidence="3" key="3">
    <citation type="submission" date="2018-08" db="UniProtKB">
        <authorList>
            <consortium name="EnsemblPlants"/>
        </authorList>
    </citation>
    <scope>IDENTIFICATION</scope>
    <source>
        <strain evidence="3">cv. Bd21</strain>
    </source>
</reference>
<evidence type="ECO:0000313" key="2">
    <source>
        <dbReference type="EMBL" id="PNT65979.1"/>
    </source>
</evidence>
<feature type="chain" id="PRO_5036043287" description="Knottin scorpion toxin-like domain-containing protein" evidence="1">
    <location>
        <begin position="22"/>
        <end position="82"/>
    </location>
</feature>
<feature type="signal peptide" evidence="1">
    <location>
        <begin position="1"/>
        <end position="21"/>
    </location>
</feature>
<protein>
    <recommendedName>
        <fullName evidence="5">Knottin scorpion toxin-like domain-containing protein</fullName>
    </recommendedName>
</protein>
<evidence type="ECO:0000313" key="4">
    <source>
        <dbReference type="Proteomes" id="UP000008810"/>
    </source>
</evidence>
<gene>
    <name evidence="2" type="ORF">BRADI_3g05206v3</name>
</gene>
<dbReference type="EMBL" id="CM000882">
    <property type="protein sequence ID" value="PNT65979.1"/>
    <property type="molecule type" value="Genomic_DNA"/>
</dbReference>
<dbReference type="Gene3D" id="3.30.30.10">
    <property type="entry name" value="Knottin, scorpion toxin-like"/>
    <property type="match status" value="1"/>
</dbReference>
<dbReference type="InterPro" id="IPR036574">
    <property type="entry name" value="Scorpion_toxin-like_sf"/>
</dbReference>
<dbReference type="EnsemblPlants" id="PNT65979">
    <property type="protein sequence ID" value="PNT65979"/>
    <property type="gene ID" value="BRADI_3g05206v3"/>
</dbReference>
<name>A0A2K2CVC9_BRADI</name>
<evidence type="ECO:0000256" key="1">
    <source>
        <dbReference type="SAM" id="SignalP"/>
    </source>
</evidence>
<keyword evidence="1" id="KW-0732">Signal</keyword>
<evidence type="ECO:0008006" key="5">
    <source>
        <dbReference type="Google" id="ProtNLM"/>
    </source>
</evidence>
<reference evidence="2" key="2">
    <citation type="submission" date="2017-06" db="EMBL/GenBank/DDBJ databases">
        <title>WGS assembly of Brachypodium distachyon.</title>
        <authorList>
            <consortium name="The International Brachypodium Initiative"/>
            <person name="Lucas S."/>
            <person name="Harmon-Smith M."/>
            <person name="Lail K."/>
            <person name="Tice H."/>
            <person name="Grimwood J."/>
            <person name="Bruce D."/>
            <person name="Barry K."/>
            <person name="Shu S."/>
            <person name="Lindquist E."/>
            <person name="Wang M."/>
            <person name="Pitluck S."/>
            <person name="Vogel J.P."/>
            <person name="Garvin D.F."/>
            <person name="Mockler T.C."/>
            <person name="Schmutz J."/>
            <person name="Rokhsar D."/>
            <person name="Bevan M.W."/>
        </authorList>
    </citation>
    <scope>NUCLEOTIDE SEQUENCE</scope>
    <source>
        <strain evidence="2">Bd21</strain>
    </source>
</reference>
<dbReference type="Proteomes" id="UP000008810">
    <property type="component" value="Chromosome 3"/>
</dbReference>
<dbReference type="Gramene" id="PNT65979">
    <property type="protein sequence ID" value="PNT65979"/>
    <property type="gene ID" value="BRADI_3g05206v3"/>
</dbReference>
<reference evidence="2 3" key="1">
    <citation type="journal article" date="2010" name="Nature">
        <title>Genome sequencing and analysis of the model grass Brachypodium distachyon.</title>
        <authorList>
            <consortium name="International Brachypodium Initiative"/>
        </authorList>
    </citation>
    <scope>NUCLEOTIDE SEQUENCE [LARGE SCALE GENOMIC DNA]</scope>
    <source>
        <strain evidence="2 3">Bd21</strain>
    </source>
</reference>
<keyword evidence="4" id="KW-1185">Reference proteome</keyword>
<dbReference type="AlphaFoldDB" id="A0A2K2CVC9"/>